<evidence type="ECO:0000313" key="2">
    <source>
        <dbReference type="Proteomes" id="UP001143856"/>
    </source>
</evidence>
<comment type="caution">
    <text evidence="1">The sequence shown here is derived from an EMBL/GenBank/DDBJ whole genome shotgun (WGS) entry which is preliminary data.</text>
</comment>
<protein>
    <submittedName>
        <fullName evidence="1">Uncharacterized protein</fullName>
    </submittedName>
</protein>
<organism evidence="1 2">
    <name type="scientific">Xylaria curta</name>
    <dbReference type="NCBI Taxonomy" id="42375"/>
    <lineage>
        <taxon>Eukaryota</taxon>
        <taxon>Fungi</taxon>
        <taxon>Dikarya</taxon>
        <taxon>Ascomycota</taxon>
        <taxon>Pezizomycotina</taxon>
        <taxon>Sordariomycetes</taxon>
        <taxon>Xylariomycetidae</taxon>
        <taxon>Xylariales</taxon>
        <taxon>Xylariaceae</taxon>
        <taxon>Xylaria</taxon>
    </lineage>
</organism>
<dbReference type="EMBL" id="JAPDGR010000812">
    <property type="protein sequence ID" value="KAJ2987304.1"/>
    <property type="molecule type" value="Genomic_DNA"/>
</dbReference>
<proteinExistence type="predicted"/>
<evidence type="ECO:0000313" key="1">
    <source>
        <dbReference type="EMBL" id="KAJ2987304.1"/>
    </source>
</evidence>
<keyword evidence="2" id="KW-1185">Reference proteome</keyword>
<gene>
    <name evidence="1" type="ORF">NUW58_g4580</name>
</gene>
<sequence>MPCPHRQHQQPKGKVDNKPHSPNPWRTNYEFFLNFIVQPPKVVTVGVPFYVVASLINPRDCLHTIRLTNNATSLISARAVLFTARDNDQTAKGKAQTAKGSVRKGPVYASWPLEPVQCGEMYPYELNIGQGFRVGMVANTKDLPPGEYIAFKLEFLEPGEKFLRFEVKWERKGKLYAAWFVTGKITVATDPLFNSYVQWFTPDERSILGALLPDDFRTVEEEPITERVYQMLSSQPSIGLLGELARYPMATTSPSTAAQPTVGQALQDAVYNFRNVLDDNQRRELDAMKPIPDANSILVFTARLDCVDPNRRGRSFSSRLHTILLAVRNFCSIVDTFTSSHPEIAALVWGSIKLTMLLISNYTSYCEATSDLFMREFKPDIDAMQRSSQHVKEEIALAQAQADAQEQQLQALEREKASAARSIVNKFFIQFDDEMQENKIKKKAQGTQERTKKLLDALSTYKHLRLLKQSRLKRYRDTSNWMFQTPEFHQWIDGEVPLLCCFGKIGSGKTIATSSVIDYILAEKGSDCDVSFFFVESGNQESLSPETLIRSILRQILDLAQIPQGVVDGLEQLDSFSELDELVKLLNMTMLPPRVSYIFIDGLDERDKPDRCRLLKALSSLDLSAGNIRLFFSSRDSLQREIRRRFTIFNSLSMGCALAHDDISIFIGNIVREKIQNNEMSIGDPSLEDDIISALSQGAQGMFLWVTFRIYEICAQHCDEDIRNILKDLPKSLKEIYCRVLQRIKSRGHKREAKKIFPWIAASKQLLSLNQLRETIAIRIGQQYTKPERLYNDIGGITLWCENLVQVDEEDQLVQFAHSTIRKFLTEEPLDPTLAEFCINLKEADHDIGEICVTYLNFNDFKTTVARRPKPMLLHDPTQIAQSALVSQSRTASMLAKLRPKSTSKPVDLSSLQTLTGKAASIAHENLILYLIVTGVHTGSLLPYDQYSASPREEGQHVDSAIACPLLQTAAGRGQLQIVERLLTAGADVNAIDANGRTALYAAAAKGQLEVIERLFTAKADVNAGAASIYGRTALQAAAVNGQLEVVERLLAAKAGVNASTSFGCTPLYAAVERGHLKVAERLLTAKADVNAADANGRAALHVAAEKDQIRVVERLPTAEADINAADSCGYTALFVATEKGHLKTVKCLLLAGADVNSSISGRLTMLQAAKKRGHWKVVSVLESAGAYI</sequence>
<dbReference type="Proteomes" id="UP001143856">
    <property type="component" value="Unassembled WGS sequence"/>
</dbReference>
<name>A0ACC1P8A9_9PEZI</name>
<accession>A0ACC1P8A9</accession>
<reference evidence="1" key="1">
    <citation type="submission" date="2022-10" db="EMBL/GenBank/DDBJ databases">
        <title>Genome Sequence of Xylaria curta.</title>
        <authorList>
            <person name="Buettner E."/>
        </authorList>
    </citation>
    <scope>NUCLEOTIDE SEQUENCE</scope>
    <source>
        <strain evidence="1">Babe10</strain>
    </source>
</reference>